<dbReference type="AlphaFoldDB" id="I2E1J0"/>
<dbReference type="EMBL" id="JQ665880">
    <property type="protein sequence ID" value="AFJ91358.1"/>
    <property type="molecule type" value="Genomic_DNA"/>
</dbReference>
<organism evidence="1">
    <name type="scientific">Rhizobium meliloti</name>
    <name type="common">Ensifer meliloti</name>
    <name type="synonym">Sinorhizobium meliloti</name>
    <dbReference type="NCBI Taxonomy" id="382"/>
    <lineage>
        <taxon>Bacteria</taxon>
        <taxon>Pseudomonadati</taxon>
        <taxon>Pseudomonadota</taxon>
        <taxon>Alphaproteobacteria</taxon>
        <taxon>Hyphomicrobiales</taxon>
        <taxon>Rhizobiaceae</taxon>
        <taxon>Sinorhizobium/Ensifer group</taxon>
        <taxon>Sinorhizobium</taxon>
    </lineage>
</organism>
<proteinExistence type="predicted"/>
<name>I2E1J0_RHIML</name>
<sequence length="84" mass="9721">MTSGRPLVRAGRARLRLALPRYRDKLPSAHRLAFQSLCRVYEVDELRKEVPCREELLAEFEDLCRSIEAAAVAMLEGKTSDRWF</sequence>
<protein>
    <submittedName>
        <fullName evidence="1">Uncharacterized protein</fullName>
    </submittedName>
</protein>
<evidence type="ECO:0000313" key="1">
    <source>
        <dbReference type="EMBL" id="AFJ91358.1"/>
    </source>
</evidence>
<gene>
    <name evidence="1" type="ORF">pHRC017_0200</name>
</gene>
<accession>I2E1J0</accession>
<reference evidence="1" key="1">
    <citation type="journal article" date="2012" name="Mol. Plant Microbe Interact.">
        <title>Rhizobial plasmids that cause impaired symbiotic nitrogen fixation and enhanced host invasion.</title>
        <authorList>
            <person name="Crook M.B."/>
            <person name="Lindsay D.P."/>
            <person name="Biggs M.B."/>
            <person name="Bentley J.S."/>
            <person name="Price J.C."/>
            <person name="Clement S.C."/>
            <person name="Clement M.J."/>
            <person name="Long S.R."/>
            <person name="Griffitts J.S."/>
        </authorList>
    </citation>
    <scope>NUCLEOTIDE SEQUENCE</scope>
    <source>
        <strain evidence="1">C017</strain>
        <plasmid evidence="1">pHRC017</plasmid>
    </source>
</reference>
<keyword evidence="1" id="KW-0614">Plasmid</keyword>
<geneLocation type="plasmid" evidence="1">
    <name>pHRC017</name>
</geneLocation>